<feature type="compositionally biased region" description="Basic and acidic residues" evidence="10">
    <location>
        <begin position="211"/>
        <end position="224"/>
    </location>
</feature>
<keyword evidence="7" id="KW-0675">Receptor</keyword>
<dbReference type="Proteomes" id="UP000275408">
    <property type="component" value="Unassembled WGS sequence"/>
</dbReference>
<dbReference type="PROSITE" id="PS50262">
    <property type="entry name" value="G_PROTEIN_RECEP_F1_2"/>
    <property type="match status" value="1"/>
</dbReference>
<feature type="transmembrane region" description="Helical" evidence="11">
    <location>
        <begin position="98"/>
        <end position="118"/>
    </location>
</feature>
<evidence type="ECO:0000256" key="9">
    <source>
        <dbReference type="ARBA" id="ARBA00023224"/>
    </source>
</evidence>
<evidence type="ECO:0000256" key="4">
    <source>
        <dbReference type="ARBA" id="ARBA00022989"/>
    </source>
</evidence>
<dbReference type="InterPro" id="IPR017452">
    <property type="entry name" value="GPCR_Rhodpsn_7TM"/>
</dbReference>
<dbReference type="STRING" id="46731.A0A3M6URU4"/>
<evidence type="ECO:0000259" key="12">
    <source>
        <dbReference type="PROSITE" id="PS50262"/>
    </source>
</evidence>
<evidence type="ECO:0000256" key="1">
    <source>
        <dbReference type="ARBA" id="ARBA00004651"/>
    </source>
</evidence>
<sequence>MANITRPSSQLPIGVLTSLLAFNIILSFTASLGNVLILLTIYKVSSLNPVTKLLFACLATTDLCVGLFSQPLFVADIILNIDLGNTDLDILYYVDEVVYISSYVLCGVSVLISTAISVDRLLVLLLRLKYRQVVTLRRAQVVILLCWVIAVSCGLVRVWSQTVSEIVVFVAGLVSLVTSVLCYVKIHRRLQGNQATVEDSSGGGQSNAGEKVGEGEEGVGRAAEDGVGETTGAGRDTEEEAGAGVEGTGRAKEERSVRTGTARVLQKRRIQERVRLNIVQYKKIVFSIIWLQLTLVACYAPFIIVSLLRHTVLSGTTIHGVWLFTATLVYSNSSLNPFLYCWKIREVRIAVKNTAKTFCCRL</sequence>
<feature type="transmembrane region" description="Helical" evidence="11">
    <location>
        <begin position="320"/>
        <end position="342"/>
    </location>
</feature>
<evidence type="ECO:0000256" key="10">
    <source>
        <dbReference type="SAM" id="MobiDB-lite"/>
    </source>
</evidence>
<keyword evidence="2" id="KW-1003">Cell membrane</keyword>
<evidence type="ECO:0000256" key="2">
    <source>
        <dbReference type="ARBA" id="ARBA00022475"/>
    </source>
</evidence>
<keyword evidence="9" id="KW-0807">Transducer</keyword>
<evidence type="ECO:0000256" key="11">
    <source>
        <dbReference type="SAM" id="Phobius"/>
    </source>
</evidence>
<dbReference type="SUPFAM" id="SSF81321">
    <property type="entry name" value="Family A G protein-coupled receptor-like"/>
    <property type="match status" value="1"/>
</dbReference>
<evidence type="ECO:0000313" key="13">
    <source>
        <dbReference type="EMBL" id="RMX56396.1"/>
    </source>
</evidence>
<organism evidence="13 14">
    <name type="scientific">Pocillopora damicornis</name>
    <name type="common">Cauliflower coral</name>
    <name type="synonym">Millepora damicornis</name>
    <dbReference type="NCBI Taxonomy" id="46731"/>
    <lineage>
        <taxon>Eukaryota</taxon>
        <taxon>Metazoa</taxon>
        <taxon>Cnidaria</taxon>
        <taxon>Anthozoa</taxon>
        <taxon>Hexacorallia</taxon>
        <taxon>Scleractinia</taxon>
        <taxon>Astrocoeniina</taxon>
        <taxon>Pocilloporidae</taxon>
        <taxon>Pocillopora</taxon>
    </lineage>
</organism>
<dbReference type="PANTHER" id="PTHR24246:SF27">
    <property type="entry name" value="ADENOSINE RECEPTOR, ISOFORM A"/>
    <property type="match status" value="1"/>
</dbReference>
<dbReference type="Gene3D" id="1.20.1070.10">
    <property type="entry name" value="Rhodopsin 7-helix transmembrane proteins"/>
    <property type="match status" value="1"/>
</dbReference>
<keyword evidence="3 11" id="KW-0812">Transmembrane</keyword>
<evidence type="ECO:0000256" key="6">
    <source>
        <dbReference type="ARBA" id="ARBA00023136"/>
    </source>
</evidence>
<evidence type="ECO:0000256" key="7">
    <source>
        <dbReference type="ARBA" id="ARBA00023170"/>
    </source>
</evidence>
<name>A0A3M6URU4_POCDA</name>
<dbReference type="AlphaFoldDB" id="A0A3M6URU4"/>
<evidence type="ECO:0000313" key="14">
    <source>
        <dbReference type="Proteomes" id="UP000275408"/>
    </source>
</evidence>
<feature type="transmembrane region" description="Helical" evidence="11">
    <location>
        <begin position="166"/>
        <end position="184"/>
    </location>
</feature>
<protein>
    <recommendedName>
        <fullName evidence="12">G-protein coupled receptors family 1 profile domain-containing protein</fullName>
    </recommendedName>
</protein>
<keyword evidence="6 11" id="KW-0472">Membrane</keyword>
<comment type="caution">
    <text evidence="13">The sequence shown here is derived from an EMBL/GenBank/DDBJ whole genome shotgun (WGS) entry which is preliminary data.</text>
</comment>
<evidence type="ECO:0000256" key="3">
    <source>
        <dbReference type="ARBA" id="ARBA00022692"/>
    </source>
</evidence>
<evidence type="ECO:0000256" key="8">
    <source>
        <dbReference type="ARBA" id="ARBA00023180"/>
    </source>
</evidence>
<gene>
    <name evidence="13" type="ORF">pdam_00023155</name>
</gene>
<dbReference type="GO" id="GO:0004930">
    <property type="term" value="F:G protein-coupled receptor activity"/>
    <property type="evidence" value="ECO:0007669"/>
    <property type="project" value="UniProtKB-KW"/>
</dbReference>
<dbReference type="InterPro" id="IPR000276">
    <property type="entry name" value="GPCR_Rhodpsn"/>
</dbReference>
<feature type="transmembrane region" description="Helical" evidence="11">
    <location>
        <begin position="139"/>
        <end position="160"/>
    </location>
</feature>
<feature type="transmembrane region" description="Helical" evidence="11">
    <location>
        <begin position="284"/>
        <end position="308"/>
    </location>
</feature>
<dbReference type="PANTHER" id="PTHR24246">
    <property type="entry name" value="OLFACTORY RECEPTOR AND ADENOSINE RECEPTOR"/>
    <property type="match status" value="1"/>
</dbReference>
<feature type="domain" description="G-protein coupled receptors family 1 profile" evidence="12">
    <location>
        <begin position="33"/>
        <end position="340"/>
    </location>
</feature>
<reference evidence="13 14" key="1">
    <citation type="journal article" date="2018" name="Sci. Rep.">
        <title>Comparative analysis of the Pocillopora damicornis genome highlights role of immune system in coral evolution.</title>
        <authorList>
            <person name="Cunning R."/>
            <person name="Bay R.A."/>
            <person name="Gillette P."/>
            <person name="Baker A.C."/>
            <person name="Traylor-Knowles N."/>
        </authorList>
    </citation>
    <scope>NUCLEOTIDE SEQUENCE [LARGE SCALE GENOMIC DNA]</scope>
    <source>
        <strain evidence="13">RSMAS</strain>
        <tissue evidence="13">Whole animal</tissue>
    </source>
</reference>
<dbReference type="PRINTS" id="PR00237">
    <property type="entry name" value="GPCRRHODOPSN"/>
</dbReference>
<proteinExistence type="predicted"/>
<dbReference type="EMBL" id="RCHS01000847">
    <property type="protein sequence ID" value="RMX56396.1"/>
    <property type="molecule type" value="Genomic_DNA"/>
</dbReference>
<dbReference type="Pfam" id="PF00001">
    <property type="entry name" value="7tm_1"/>
    <property type="match status" value="2"/>
</dbReference>
<comment type="subcellular location">
    <subcellularLocation>
        <location evidence="1">Cell membrane</location>
        <topology evidence="1">Multi-pass membrane protein</topology>
    </subcellularLocation>
</comment>
<evidence type="ECO:0000256" key="5">
    <source>
        <dbReference type="ARBA" id="ARBA00023040"/>
    </source>
</evidence>
<keyword evidence="5" id="KW-0297">G-protein coupled receptor</keyword>
<feature type="region of interest" description="Disordered" evidence="10">
    <location>
        <begin position="196"/>
        <end position="256"/>
    </location>
</feature>
<accession>A0A3M6URU4</accession>
<keyword evidence="14" id="KW-1185">Reference proteome</keyword>
<dbReference type="CDD" id="cd00637">
    <property type="entry name" value="7tm_classA_rhodopsin-like"/>
    <property type="match status" value="1"/>
</dbReference>
<feature type="transmembrane region" description="Helical" evidence="11">
    <location>
        <begin position="20"/>
        <end position="41"/>
    </location>
</feature>
<dbReference type="GO" id="GO:0005886">
    <property type="term" value="C:plasma membrane"/>
    <property type="evidence" value="ECO:0007669"/>
    <property type="project" value="UniProtKB-SubCell"/>
</dbReference>
<keyword evidence="8" id="KW-0325">Glycoprotein</keyword>
<keyword evidence="4 11" id="KW-1133">Transmembrane helix</keyword>